<dbReference type="Proteomes" id="UP000708208">
    <property type="component" value="Unassembled WGS sequence"/>
</dbReference>
<feature type="non-terminal residue" evidence="2">
    <location>
        <position position="600"/>
    </location>
</feature>
<organism evidence="2 3">
    <name type="scientific">Allacma fusca</name>
    <dbReference type="NCBI Taxonomy" id="39272"/>
    <lineage>
        <taxon>Eukaryota</taxon>
        <taxon>Metazoa</taxon>
        <taxon>Ecdysozoa</taxon>
        <taxon>Arthropoda</taxon>
        <taxon>Hexapoda</taxon>
        <taxon>Collembola</taxon>
        <taxon>Symphypleona</taxon>
        <taxon>Sminthuridae</taxon>
        <taxon>Allacma</taxon>
    </lineage>
</organism>
<feature type="compositionally biased region" description="Low complexity" evidence="1">
    <location>
        <begin position="294"/>
        <end position="304"/>
    </location>
</feature>
<evidence type="ECO:0000313" key="2">
    <source>
        <dbReference type="EMBL" id="CAG7731437.1"/>
    </source>
</evidence>
<reference evidence="2" key="1">
    <citation type="submission" date="2021-06" db="EMBL/GenBank/DDBJ databases">
        <authorList>
            <person name="Hodson N. C."/>
            <person name="Mongue J. A."/>
            <person name="Jaron S. K."/>
        </authorList>
    </citation>
    <scope>NUCLEOTIDE SEQUENCE</scope>
</reference>
<feature type="compositionally biased region" description="Basic and acidic residues" evidence="1">
    <location>
        <begin position="333"/>
        <end position="343"/>
    </location>
</feature>
<feature type="compositionally biased region" description="Basic and acidic residues" evidence="1">
    <location>
        <begin position="305"/>
        <end position="322"/>
    </location>
</feature>
<feature type="compositionally biased region" description="Basic and acidic residues" evidence="1">
    <location>
        <begin position="279"/>
        <end position="293"/>
    </location>
</feature>
<dbReference type="AlphaFoldDB" id="A0A8J2K8Y5"/>
<feature type="compositionally biased region" description="Low complexity" evidence="1">
    <location>
        <begin position="26"/>
        <end position="42"/>
    </location>
</feature>
<sequence length="600" mass="71380">DRYNSRDRDNRDDRNNRSGDDRRSSDYNNNSNRNYNANNNNGNRDDRNSRRNDDREPEIDPRWLQAEREQQNHPPERRLNYRIQFGGTNTNIRPDRLREFGVSYSEENKYQVYNFIHRFERRMQPYQVSQSQYCDALMVLIDDKLIHMAPWKDLQENSTDYYQLRKDFIDCAWSPQRQNEARNHFRNMSVCKTSSTTQCSELMIWLKVLKTTNSPFEDIIMMIYYKLTSSLRPRFTEIELQDINIFEKRLNAMTRVEEFAQKPAEPERPTQTRNIQQRSENRRSSFGGNDRRSNSYNSRNNNSESKNERTTDQQKKSYDKYRNQPKSETMKNGQKEKKDEHRNAVGKRVADACNLAQVEDFHELPQDEFELIGDSLAVFLANVIPRRRPEISQPYLKEQLNISDLLKAAKAANFTKKKAIVSLAQYELNYSDMSSQAMKNYASQILEMLKKKGFTKIILLFPLVKPKVAASNPVSLDRYFAYRRALESLEDDIVSFWWTPAAVFLDLKRDQQNQAMRQFRVDEHYNMIPVMHKFHLSKKNGRYYPRFAHKTELIQEMDKMYNYDWHKKTPPEIITDQDGAETQESREIVTEEDGLQYEII</sequence>
<name>A0A8J2K8Y5_9HEXA</name>
<protein>
    <submittedName>
        <fullName evidence="2">Uncharacterized protein</fullName>
    </submittedName>
</protein>
<evidence type="ECO:0000256" key="1">
    <source>
        <dbReference type="SAM" id="MobiDB-lite"/>
    </source>
</evidence>
<evidence type="ECO:0000313" key="3">
    <source>
        <dbReference type="Proteomes" id="UP000708208"/>
    </source>
</evidence>
<feature type="compositionally biased region" description="Basic and acidic residues" evidence="1">
    <location>
        <begin position="43"/>
        <end position="77"/>
    </location>
</feature>
<feature type="compositionally biased region" description="Basic and acidic residues" evidence="1">
    <location>
        <begin position="259"/>
        <end position="270"/>
    </location>
</feature>
<feature type="non-terminal residue" evidence="2">
    <location>
        <position position="1"/>
    </location>
</feature>
<feature type="region of interest" description="Disordered" evidence="1">
    <location>
        <begin position="259"/>
        <end position="345"/>
    </location>
</feature>
<accession>A0A8J2K8Y5</accession>
<gene>
    <name evidence="2" type="ORF">AFUS01_LOCUS20026</name>
</gene>
<feature type="region of interest" description="Disordered" evidence="1">
    <location>
        <begin position="1"/>
        <end position="77"/>
    </location>
</feature>
<keyword evidence="3" id="KW-1185">Reference proteome</keyword>
<dbReference type="EMBL" id="CAJVCH010212685">
    <property type="protein sequence ID" value="CAG7731437.1"/>
    <property type="molecule type" value="Genomic_DNA"/>
</dbReference>
<dbReference type="OrthoDB" id="10643409at2759"/>
<comment type="caution">
    <text evidence="2">The sequence shown here is derived from an EMBL/GenBank/DDBJ whole genome shotgun (WGS) entry which is preliminary data.</text>
</comment>
<proteinExistence type="predicted"/>
<feature type="compositionally biased region" description="Basic and acidic residues" evidence="1">
    <location>
        <begin position="1"/>
        <end position="25"/>
    </location>
</feature>